<keyword evidence="4" id="KW-1185">Reference proteome</keyword>
<dbReference type="Pfam" id="PF07969">
    <property type="entry name" value="Amidohydro_3"/>
    <property type="match status" value="1"/>
</dbReference>
<evidence type="ECO:0000313" key="3">
    <source>
        <dbReference type="EMBL" id="CEJ79825.1"/>
    </source>
</evidence>
<dbReference type="STRING" id="1531966.A0A0A1T130"/>
<reference evidence="3 4" key="1">
    <citation type="journal article" date="2015" name="Genome Announc.">
        <title>Draft Genome Sequence and Gene Annotation of the Entomopathogenic Fungus Verticillium hemipterigenum.</title>
        <authorList>
            <person name="Horn F."/>
            <person name="Habel A."/>
            <person name="Scharf D.H."/>
            <person name="Dworschak J."/>
            <person name="Brakhage A.A."/>
            <person name="Guthke R."/>
            <person name="Hertweck C."/>
            <person name="Linde J."/>
        </authorList>
    </citation>
    <scope>NUCLEOTIDE SEQUENCE [LARGE SCALE GENOMIC DNA]</scope>
</reference>
<dbReference type="GO" id="GO:0016810">
    <property type="term" value="F:hydrolase activity, acting on carbon-nitrogen (but not peptide) bonds"/>
    <property type="evidence" value="ECO:0007669"/>
    <property type="project" value="InterPro"/>
</dbReference>
<dbReference type="InterPro" id="IPR011059">
    <property type="entry name" value="Metal-dep_hydrolase_composite"/>
</dbReference>
<evidence type="ECO:0000256" key="1">
    <source>
        <dbReference type="ARBA" id="ARBA00008829"/>
    </source>
</evidence>
<dbReference type="SUPFAM" id="SSF51556">
    <property type="entry name" value="Metallo-dependent hydrolases"/>
    <property type="match status" value="1"/>
</dbReference>
<gene>
    <name evidence="3" type="ORF">VHEMI00042</name>
</gene>
<comment type="similarity">
    <text evidence="1">Belongs to the metallo-dependent hydrolases superfamily. Hydantoinase/dihydropyrimidinase family.</text>
</comment>
<dbReference type="Proteomes" id="UP000039046">
    <property type="component" value="Unassembled WGS sequence"/>
</dbReference>
<dbReference type="InterPro" id="IPR032466">
    <property type="entry name" value="Metal_Hydrolase"/>
</dbReference>
<dbReference type="SUPFAM" id="SSF51338">
    <property type="entry name" value="Composite domain of metallo-dependent hydrolases"/>
    <property type="match status" value="1"/>
</dbReference>
<dbReference type="AlphaFoldDB" id="A0A0A1T130"/>
<dbReference type="Gene3D" id="3.20.20.140">
    <property type="entry name" value="Metal-dependent hydrolases"/>
    <property type="match status" value="2"/>
</dbReference>
<organism evidence="3 4">
    <name type="scientific">[Torrubiella] hemipterigena</name>
    <dbReference type="NCBI Taxonomy" id="1531966"/>
    <lineage>
        <taxon>Eukaryota</taxon>
        <taxon>Fungi</taxon>
        <taxon>Dikarya</taxon>
        <taxon>Ascomycota</taxon>
        <taxon>Pezizomycotina</taxon>
        <taxon>Sordariomycetes</taxon>
        <taxon>Hypocreomycetidae</taxon>
        <taxon>Hypocreales</taxon>
        <taxon>Clavicipitaceae</taxon>
        <taxon>Clavicipitaceae incertae sedis</taxon>
        <taxon>'Torrubiella' clade</taxon>
    </lineage>
</organism>
<evidence type="ECO:0000313" key="4">
    <source>
        <dbReference type="Proteomes" id="UP000039046"/>
    </source>
</evidence>
<dbReference type="InterPro" id="IPR050378">
    <property type="entry name" value="Metallo-dep_Hydrolases_sf"/>
</dbReference>
<accession>A0A0A1T130</accession>
<sequence length="576" mass="62536">MCLLLQSSSYKAELRKDNQIMTQDILFSNATIVTGDEGQAPSAGDVLVSNGLIARIAEPGTIEGQDATRRIDATGLFLSPGFIDMHAHSDLYLLSNPDHEAKITQGCTTELIGQDGIAYSPVRSTEELKSIRAQIAGWNGNPSDEECQTTLKHVGMFEWRTVGEYLDCLERNKTATNVAMLVPQGNLRLLACGPYDNVATADEIQDQIQLLKEAMSQGAVGMSSGLTYTPGMYASTEELAALCQALRDDFPGAFYSPHHRSYGHNALGAYEEMIELGKSTGCPIHLTHATMNFAENKGKAGVLLDMIDDALKQEIDVTLDTYPYLPGSTTLAALLPSWASSGGPSETLKRLEDDDTRELIRVAVEETGCDGGHGIPTNWDEIQVGTAKHPDLEAYSGRRISEIASASGKTAAEVYFEILRKDKLATSCLMHVGHEENVQQIMQHRMHMSGSDGILHGKSLHPRAYGTFTRYLGHYARDLGLFSIPEIVAHMTSRPAKRLGIYPFRGKITQGSAADLVLFDPETVKDLATFEQPKTPSRGISYVLVNGEIAVDQGKMTGARGGKIIRRRADGSVGTA</sequence>
<proteinExistence type="inferred from homology"/>
<name>A0A0A1T130_9HYPO</name>
<dbReference type="PANTHER" id="PTHR11647">
    <property type="entry name" value="HYDRANTOINASE/DIHYDROPYRIMIDINASE FAMILY MEMBER"/>
    <property type="match status" value="1"/>
</dbReference>
<protein>
    <recommendedName>
        <fullName evidence="2">Amidohydrolase 3 domain-containing protein</fullName>
    </recommendedName>
</protein>
<dbReference type="OrthoDB" id="194468at2759"/>
<dbReference type="PANTHER" id="PTHR11647:SF1">
    <property type="entry name" value="COLLAPSIN RESPONSE MEDIATOR PROTEIN"/>
    <property type="match status" value="1"/>
</dbReference>
<dbReference type="CDD" id="cd01297">
    <property type="entry name" value="D-aminoacylase"/>
    <property type="match status" value="1"/>
</dbReference>
<dbReference type="HOGENOM" id="CLU_016107_2_1_1"/>
<dbReference type="InterPro" id="IPR013108">
    <property type="entry name" value="Amidohydro_3"/>
</dbReference>
<evidence type="ECO:0000259" key="2">
    <source>
        <dbReference type="Pfam" id="PF07969"/>
    </source>
</evidence>
<dbReference type="EMBL" id="CDHN01000001">
    <property type="protein sequence ID" value="CEJ79825.1"/>
    <property type="molecule type" value="Genomic_DNA"/>
</dbReference>
<feature type="domain" description="Amidohydrolase 3" evidence="2">
    <location>
        <begin position="71"/>
        <end position="550"/>
    </location>
</feature>